<comment type="caution">
    <text evidence="2">The sequence shown here is derived from an EMBL/GenBank/DDBJ whole genome shotgun (WGS) entry which is preliminary data.</text>
</comment>
<dbReference type="RefSeq" id="WP_382219739.1">
    <property type="nucleotide sequence ID" value="NZ_JBHTCA010000002.1"/>
</dbReference>
<evidence type="ECO:0000313" key="3">
    <source>
        <dbReference type="Proteomes" id="UP001596501"/>
    </source>
</evidence>
<keyword evidence="3" id="KW-1185">Reference proteome</keyword>
<sequence>MAPWLRFGPRRSAVACVLSLVALLGCTHAPRVPSSEPSGHGALLSTPAAGVPWTPMLWPGKKNVPFVATSYDGRPALHVRANRSMSVLRQRLADAPLQPKDIRFSWRVDGLLQGADLGVAGQDDAPVRVVLAFDGDRSRLTAKSRMQSELSRALIGEEMPYATLTYVWCNSRPIGTVLVSPRTDRVRKIVVESGATRVGQWLDYERDIAKDFRDAFGEEPGPLIGIALMTDADNTGEQINAWYGALSLSSD</sequence>
<dbReference type="InterPro" id="IPR021409">
    <property type="entry name" value="DUF3047"/>
</dbReference>
<proteinExistence type="predicted"/>
<accession>A0ABW2QH78</accession>
<keyword evidence="1" id="KW-0732">Signal</keyword>
<reference evidence="3" key="1">
    <citation type="journal article" date="2019" name="Int. J. Syst. Evol. Microbiol.">
        <title>The Global Catalogue of Microorganisms (GCM) 10K type strain sequencing project: providing services to taxonomists for standard genome sequencing and annotation.</title>
        <authorList>
            <consortium name="The Broad Institute Genomics Platform"/>
            <consortium name="The Broad Institute Genome Sequencing Center for Infectious Disease"/>
            <person name="Wu L."/>
            <person name="Ma J."/>
        </authorList>
    </citation>
    <scope>NUCLEOTIDE SEQUENCE [LARGE SCALE GENOMIC DNA]</scope>
    <source>
        <strain evidence="3">CGMCC 1.12371</strain>
    </source>
</reference>
<feature type="chain" id="PRO_5045339171" evidence="1">
    <location>
        <begin position="30"/>
        <end position="251"/>
    </location>
</feature>
<evidence type="ECO:0000256" key="1">
    <source>
        <dbReference type="SAM" id="SignalP"/>
    </source>
</evidence>
<evidence type="ECO:0000313" key="2">
    <source>
        <dbReference type="EMBL" id="MFC7407878.1"/>
    </source>
</evidence>
<dbReference type="Pfam" id="PF11249">
    <property type="entry name" value="DUF3047"/>
    <property type="match status" value="1"/>
</dbReference>
<protein>
    <submittedName>
        <fullName evidence="2">DUF3047 domain-containing protein</fullName>
    </submittedName>
</protein>
<feature type="signal peptide" evidence="1">
    <location>
        <begin position="1"/>
        <end position="29"/>
    </location>
</feature>
<dbReference type="EMBL" id="JBHTCA010000002">
    <property type="protein sequence ID" value="MFC7407878.1"/>
    <property type="molecule type" value="Genomic_DNA"/>
</dbReference>
<name>A0ABW2QH78_9BURK</name>
<dbReference type="PROSITE" id="PS51257">
    <property type="entry name" value="PROKAR_LIPOPROTEIN"/>
    <property type="match status" value="1"/>
</dbReference>
<gene>
    <name evidence="2" type="ORF">ACFQPB_03275</name>
</gene>
<dbReference type="Proteomes" id="UP001596501">
    <property type="component" value="Unassembled WGS sequence"/>
</dbReference>
<organism evidence="2 3">
    <name type="scientific">Hydrogenophaga atypica</name>
    <dbReference type="NCBI Taxonomy" id="249409"/>
    <lineage>
        <taxon>Bacteria</taxon>
        <taxon>Pseudomonadati</taxon>
        <taxon>Pseudomonadota</taxon>
        <taxon>Betaproteobacteria</taxon>
        <taxon>Burkholderiales</taxon>
        <taxon>Comamonadaceae</taxon>
        <taxon>Hydrogenophaga</taxon>
    </lineage>
</organism>